<dbReference type="PROSITE" id="PS50005">
    <property type="entry name" value="TPR"/>
    <property type="match status" value="1"/>
</dbReference>
<dbReference type="InParanoid" id="A0A7N2LQQ3"/>
<reference evidence="9" key="2">
    <citation type="submission" date="2021-01" db="UniProtKB">
        <authorList>
            <consortium name="EnsemblPlants"/>
        </authorList>
    </citation>
    <scope>IDENTIFICATION</scope>
</reference>
<evidence type="ECO:0000256" key="6">
    <source>
        <dbReference type="ARBA" id="ARBA00025750"/>
    </source>
</evidence>
<dbReference type="AlphaFoldDB" id="A0A7N2LQQ3"/>
<dbReference type="SUPFAM" id="SSF48452">
    <property type="entry name" value="TPR-like"/>
    <property type="match status" value="1"/>
</dbReference>
<comment type="similarity">
    <text evidence="6">Belongs to the MS5 protein family.</text>
</comment>
<evidence type="ECO:0000256" key="2">
    <source>
        <dbReference type="ARBA" id="ARBA00022737"/>
    </source>
</evidence>
<dbReference type="OrthoDB" id="1620277at2759"/>
<dbReference type="GeneID" id="115988498"/>
<evidence type="ECO:0000256" key="4">
    <source>
        <dbReference type="ARBA" id="ARBA00023054"/>
    </source>
</evidence>
<protein>
    <submittedName>
        <fullName evidence="9">Uncharacterized protein</fullName>
    </submittedName>
</protein>
<evidence type="ECO:0000256" key="1">
    <source>
        <dbReference type="ARBA" id="ARBA00004123"/>
    </source>
</evidence>
<dbReference type="Proteomes" id="UP000594261">
    <property type="component" value="Chromosome 5"/>
</dbReference>
<accession>A0A7N2LQQ3</accession>
<keyword evidence="4" id="KW-0175">Coiled coil</keyword>
<feature type="region of interest" description="Disordered" evidence="8">
    <location>
        <begin position="11"/>
        <end position="43"/>
    </location>
</feature>
<dbReference type="InterPro" id="IPR044961">
    <property type="entry name" value="MS5/SDI1"/>
</dbReference>
<feature type="repeat" description="TPR" evidence="7">
    <location>
        <begin position="183"/>
        <end position="216"/>
    </location>
</feature>
<dbReference type="SMART" id="SM00028">
    <property type="entry name" value="TPR"/>
    <property type="match status" value="1"/>
</dbReference>
<dbReference type="Gene3D" id="1.25.40.10">
    <property type="entry name" value="Tetratricopeptide repeat domain"/>
    <property type="match status" value="1"/>
</dbReference>
<evidence type="ECO:0000313" key="10">
    <source>
        <dbReference type="Proteomes" id="UP000594261"/>
    </source>
</evidence>
<keyword evidence="2" id="KW-0677">Repeat</keyword>
<evidence type="ECO:0000313" key="9">
    <source>
        <dbReference type="EnsemblPlants" id="QL05p062765:mrna"/>
    </source>
</evidence>
<evidence type="ECO:0000256" key="7">
    <source>
        <dbReference type="PROSITE-ProRule" id="PRU00339"/>
    </source>
</evidence>
<dbReference type="PROSITE" id="PS50293">
    <property type="entry name" value="TPR_REGION"/>
    <property type="match status" value="1"/>
</dbReference>
<gene>
    <name evidence="9" type="primary">LOC115988498</name>
</gene>
<proteinExistence type="inferred from homology"/>
<sequence length="710" mass="80087">MWNNKKIFPARGFSTPPLARKPRPAMPMSERKRSSPANESDPFHVIHKVPAGDSPYVRAKHVQLIDKDPSKAISLFWSAINAGDRVDSALKDMAIVMKQLDRSDEAIEAIKSFRHLCSYDSQESLDNVLVELYKRSGRVEEEIEMLQLKLKHIEEGTAFSGRRAKTARSQGKKVQITVEQEISRILGNLAWAYLQQKNYSSAEEHYRKALSLEPDRNKQCNLAICLLHMNRIAEAKSLLQAVRASSGNRPMDESYAKSYERALQMLTELAPQVQVSFTLPINRNSKEVNSFAGGGQYSGSAFMGCRMKENWVGSAGIEATPACKITYSSPTPNRKNLNVPFTQPRRCSWGFSNGQQRREIWGENSVRSASRKLSFEPYTTTENVQAQAIQDVNGDLLASPSPVNGDWRRSCRDLAKLKDESVINFTSQPCIMSVDQRRFDSYAQIKDETATEYDSQRVVNPSWRRDFCEDRETKKFALGDSNLSLQVAVEPPMVVDHVRTLEPSIYGEKDQSCGTSVSGCEKTMTTCGEECFRKSSLGISDDLHQPTTENPKSDHDNCKKSWADMVEEEEQELLSGINLMEYNDGWNSEDEFNDENLHSNLIGQSPYPQSQIKSLSCKFESFDLKDESSGVSVSSRNLAARRSLCFDQQQKPESKDYFCSSPLPKKALNFEGCMSVQANGRDSISRGNKKMIRRNRLQVFQDITPLPESP</sequence>
<dbReference type="Pfam" id="PF00515">
    <property type="entry name" value="TPR_1"/>
    <property type="match status" value="1"/>
</dbReference>
<dbReference type="InterPro" id="IPR019734">
    <property type="entry name" value="TPR_rpt"/>
</dbReference>
<dbReference type="Gramene" id="QL05p062765:mrna">
    <property type="protein sequence ID" value="QL05p062765:mrna"/>
    <property type="gene ID" value="QL05p062765"/>
</dbReference>
<dbReference type="InterPro" id="IPR011990">
    <property type="entry name" value="TPR-like_helical_dom_sf"/>
</dbReference>
<evidence type="ECO:0000256" key="8">
    <source>
        <dbReference type="SAM" id="MobiDB-lite"/>
    </source>
</evidence>
<keyword evidence="10" id="KW-1185">Reference proteome</keyword>
<evidence type="ECO:0000256" key="3">
    <source>
        <dbReference type="ARBA" id="ARBA00022803"/>
    </source>
</evidence>
<comment type="subcellular location">
    <subcellularLocation>
        <location evidence="1">Nucleus</location>
    </subcellularLocation>
</comment>
<dbReference type="PANTHER" id="PTHR36326:SF4">
    <property type="entry name" value="PROTEIN POLLENLESS 3-LIKE 1"/>
    <property type="match status" value="1"/>
</dbReference>
<dbReference type="PANTHER" id="PTHR36326">
    <property type="entry name" value="PROTEIN POLLENLESS 3-LIKE 2"/>
    <property type="match status" value="1"/>
</dbReference>
<keyword evidence="3 7" id="KW-0802">TPR repeat</keyword>
<evidence type="ECO:0000256" key="5">
    <source>
        <dbReference type="ARBA" id="ARBA00023242"/>
    </source>
</evidence>
<reference evidence="9 10" key="1">
    <citation type="journal article" date="2016" name="G3 (Bethesda)">
        <title>First Draft Assembly and Annotation of the Genome of a California Endemic Oak Quercus lobata Nee (Fagaceae).</title>
        <authorList>
            <person name="Sork V.L."/>
            <person name="Fitz-Gibbon S.T."/>
            <person name="Puiu D."/>
            <person name="Crepeau M."/>
            <person name="Gugger P.F."/>
            <person name="Sherman R."/>
            <person name="Stevens K."/>
            <person name="Langley C.H."/>
            <person name="Pellegrini M."/>
            <person name="Salzberg S.L."/>
        </authorList>
    </citation>
    <scope>NUCLEOTIDE SEQUENCE [LARGE SCALE GENOMIC DNA]</scope>
    <source>
        <strain evidence="9 10">cv. SW786</strain>
    </source>
</reference>
<organism evidence="9 10">
    <name type="scientific">Quercus lobata</name>
    <name type="common">Valley oak</name>
    <dbReference type="NCBI Taxonomy" id="97700"/>
    <lineage>
        <taxon>Eukaryota</taxon>
        <taxon>Viridiplantae</taxon>
        <taxon>Streptophyta</taxon>
        <taxon>Embryophyta</taxon>
        <taxon>Tracheophyta</taxon>
        <taxon>Spermatophyta</taxon>
        <taxon>Magnoliopsida</taxon>
        <taxon>eudicotyledons</taxon>
        <taxon>Gunneridae</taxon>
        <taxon>Pentapetalae</taxon>
        <taxon>rosids</taxon>
        <taxon>fabids</taxon>
        <taxon>Fagales</taxon>
        <taxon>Fagaceae</taxon>
        <taxon>Quercus</taxon>
    </lineage>
</organism>
<dbReference type="RefSeq" id="XP_030967932.1">
    <property type="nucleotide sequence ID" value="XM_031112072.1"/>
</dbReference>
<dbReference type="OMA" id="KPMDESY"/>
<name>A0A7N2LQQ3_QUELO</name>
<dbReference type="EMBL" id="LRBV02000005">
    <property type="status" value="NOT_ANNOTATED_CDS"/>
    <property type="molecule type" value="Genomic_DNA"/>
</dbReference>
<keyword evidence="5" id="KW-0539">Nucleus</keyword>
<dbReference type="EnsemblPlants" id="QL05p062765:mrna">
    <property type="protein sequence ID" value="QL05p062765:mrna"/>
    <property type="gene ID" value="QL05p062765"/>
</dbReference>
<dbReference type="KEGG" id="qlo:115988498"/>
<dbReference type="GO" id="GO:0005634">
    <property type="term" value="C:nucleus"/>
    <property type="evidence" value="ECO:0007669"/>
    <property type="project" value="UniProtKB-SubCell"/>
</dbReference>